<evidence type="ECO:0000313" key="2">
    <source>
        <dbReference type="Proteomes" id="UP000005237"/>
    </source>
</evidence>
<organism evidence="1 2">
    <name type="scientific">Caenorhabditis japonica</name>
    <dbReference type="NCBI Taxonomy" id="281687"/>
    <lineage>
        <taxon>Eukaryota</taxon>
        <taxon>Metazoa</taxon>
        <taxon>Ecdysozoa</taxon>
        <taxon>Nematoda</taxon>
        <taxon>Chromadorea</taxon>
        <taxon>Rhabditida</taxon>
        <taxon>Rhabditina</taxon>
        <taxon>Rhabditomorpha</taxon>
        <taxon>Rhabditoidea</taxon>
        <taxon>Rhabditidae</taxon>
        <taxon>Peloderinae</taxon>
        <taxon>Caenorhabditis</taxon>
    </lineage>
</organism>
<name>A0A8R1ILP2_CAEJA</name>
<dbReference type="AlphaFoldDB" id="A0A8R1ILP2"/>
<proteinExistence type="predicted"/>
<dbReference type="Proteomes" id="UP000005237">
    <property type="component" value="Unassembled WGS sequence"/>
</dbReference>
<evidence type="ECO:0000313" key="1">
    <source>
        <dbReference type="EnsemblMetazoa" id="CJA35474.1"/>
    </source>
</evidence>
<reference evidence="2" key="1">
    <citation type="submission" date="2010-08" db="EMBL/GenBank/DDBJ databases">
        <authorList>
            <consortium name="Caenorhabditis japonica Sequencing Consortium"/>
            <person name="Wilson R.K."/>
        </authorList>
    </citation>
    <scope>NUCLEOTIDE SEQUENCE [LARGE SCALE GENOMIC DNA]</scope>
    <source>
        <strain evidence="2">DF5081</strain>
    </source>
</reference>
<dbReference type="EnsemblMetazoa" id="CJA35474.1">
    <property type="protein sequence ID" value="CJA35474.1"/>
    <property type="gene ID" value="WBGene00211321"/>
</dbReference>
<protein>
    <submittedName>
        <fullName evidence="1">Uncharacterized protein</fullName>
    </submittedName>
</protein>
<accession>A0A8R1ILP2</accession>
<keyword evidence="2" id="KW-1185">Reference proteome</keyword>
<reference evidence="1" key="2">
    <citation type="submission" date="2022-06" db="UniProtKB">
        <authorList>
            <consortium name="EnsemblMetazoa"/>
        </authorList>
    </citation>
    <scope>IDENTIFICATION</scope>
    <source>
        <strain evidence="1">DF5081</strain>
    </source>
</reference>
<sequence>MVLQDFLIVPSVHPTSYKRQIEVEKAPQSIRDPPPKFLLEKTRRSLRRSCQYDLYPSGPSRLNFYSSEKVI</sequence>